<feature type="region of interest" description="Disordered" evidence="1">
    <location>
        <begin position="526"/>
        <end position="569"/>
    </location>
</feature>
<dbReference type="InterPro" id="IPR026085">
    <property type="entry name" value="ATF7-int"/>
</dbReference>
<organism evidence="3 4">
    <name type="scientific">Petromyzon marinus</name>
    <name type="common">Sea lamprey</name>
    <dbReference type="NCBI Taxonomy" id="7757"/>
    <lineage>
        <taxon>Eukaryota</taxon>
        <taxon>Metazoa</taxon>
        <taxon>Chordata</taxon>
        <taxon>Craniata</taxon>
        <taxon>Vertebrata</taxon>
        <taxon>Cyclostomata</taxon>
        <taxon>Hyperoartia</taxon>
        <taxon>Petromyzontiformes</taxon>
        <taxon>Petromyzontidae</taxon>
        <taxon>Petromyzon</taxon>
    </lineage>
</organism>
<dbReference type="RefSeq" id="XP_032826218.1">
    <property type="nucleotide sequence ID" value="XM_032970327.1"/>
</dbReference>
<feature type="region of interest" description="Disordered" evidence="1">
    <location>
        <begin position="248"/>
        <end position="269"/>
    </location>
</feature>
<dbReference type="GeneID" id="116951581"/>
<keyword evidence="3" id="KW-1185">Reference proteome</keyword>
<dbReference type="Pfam" id="PF16794">
    <property type="entry name" value="fn3_4"/>
    <property type="match status" value="1"/>
</dbReference>
<dbReference type="InterPro" id="IPR056565">
    <property type="entry name" value="Fn3_ATF7IP"/>
</dbReference>
<feature type="region of interest" description="Disordered" evidence="1">
    <location>
        <begin position="302"/>
        <end position="427"/>
    </location>
</feature>
<feature type="domain" description="Activating transcription factor 7-interacting protein Fn3" evidence="2">
    <location>
        <begin position="572"/>
        <end position="670"/>
    </location>
</feature>
<evidence type="ECO:0000256" key="1">
    <source>
        <dbReference type="SAM" id="MobiDB-lite"/>
    </source>
</evidence>
<dbReference type="PANTHER" id="PTHR23210:SF26">
    <property type="entry name" value="ACTIVATING TRANSCRIPTION FACTOR 7-INTERACTING PROTEIN 1"/>
    <property type="match status" value="1"/>
</dbReference>
<dbReference type="AlphaFoldDB" id="A0AAJ7U0T2"/>
<dbReference type="GO" id="GO:0003712">
    <property type="term" value="F:transcription coregulator activity"/>
    <property type="evidence" value="ECO:0007669"/>
    <property type="project" value="TreeGrafter"/>
</dbReference>
<feature type="compositionally biased region" description="Polar residues" evidence="1">
    <location>
        <begin position="331"/>
        <end position="354"/>
    </location>
</feature>
<feature type="region of interest" description="Disordered" evidence="1">
    <location>
        <begin position="470"/>
        <end position="501"/>
    </location>
</feature>
<accession>A0AAJ7U0T2</accession>
<feature type="compositionally biased region" description="Polar residues" evidence="1">
    <location>
        <begin position="531"/>
        <end position="541"/>
    </location>
</feature>
<protein>
    <submittedName>
        <fullName evidence="4">Activating transcription factor 7-interacting protein 1-like isoform X4</fullName>
    </submittedName>
</protein>
<evidence type="ECO:0000259" key="2">
    <source>
        <dbReference type="Pfam" id="PF16794"/>
    </source>
</evidence>
<evidence type="ECO:0000313" key="3">
    <source>
        <dbReference type="Proteomes" id="UP001318040"/>
    </source>
</evidence>
<sequence>MVNLTVQLLEMTDSCCGTALSSTPGQMQSSAPRVFRARKSTQSSNRIQLSSLHRLLDKHGNEIHLGTENKKLKTKVEWTRLEETQSFLITRHGSHSEGKSLTGFTPEEKPAPVSSLDLGHQIKYQRQQGGHPSIKRPAEEQLVQKQGKIVKRDNGRPETNGSCVLLRTRKAVPKLDVEKEVERVLLTRLGGGRDFAVIGERMKALSRRLEVVEKGNRRHESLTANLQASLQCLQWKLNAALDALNTGTRHTGNTQVSERLRLPQPGPSNLVAAAERSGSPNVAVGHGSAGVIRAAAVTGTTALAGRPNPTTAVPQLPGSHSDLSQRLAVAPSSSRPHALSPTQQDKNVQSSQPATLGDARPDLTATNSSADCGSPWRTAVGVDPTAPAAAQSTQIQEPTGADVKSSQTSGRVVPGHVGSPGKLAIGNDSKATEGAALAIPPLRLLRAPTAEKQPGPRDIAIATHVKDCPVSSSQRTDASVVAQIRGSSSVAETQVPHDDPQDNLQELKQVVSIVSSSADAVIDLTEEDESQGQGATQRTTSPAPCLAQLPPLPEAPAPSTLCPLPPEAAKSLPPQKATLTVTRSSSQIVLCWNVRNPDDRCAAAEAFYLYACHQELAGRPPMHWRRVGEVKALRLPMACTLSQFGFGKRYYFAVRGRDSYGRYGPFCEPQCTELNM</sequence>
<dbReference type="GO" id="GO:0005634">
    <property type="term" value="C:nucleus"/>
    <property type="evidence" value="ECO:0007669"/>
    <property type="project" value="TreeGrafter"/>
</dbReference>
<dbReference type="GO" id="GO:0006355">
    <property type="term" value="P:regulation of DNA-templated transcription"/>
    <property type="evidence" value="ECO:0007669"/>
    <property type="project" value="TreeGrafter"/>
</dbReference>
<dbReference type="PANTHER" id="PTHR23210">
    <property type="entry name" value="ACTIVATING TRANSCRIPTION FACTOR 7 INTERACTING PROTEIN"/>
    <property type="match status" value="1"/>
</dbReference>
<feature type="region of interest" description="Disordered" evidence="1">
    <location>
        <begin position="93"/>
        <end position="160"/>
    </location>
</feature>
<proteinExistence type="predicted"/>
<name>A0AAJ7U0T2_PETMA</name>
<dbReference type="Proteomes" id="UP001318040">
    <property type="component" value="Chromosome 43"/>
</dbReference>
<evidence type="ECO:0000313" key="4">
    <source>
        <dbReference type="RefSeq" id="XP_032826218.1"/>
    </source>
</evidence>
<dbReference type="GO" id="GO:0005667">
    <property type="term" value="C:transcription regulator complex"/>
    <property type="evidence" value="ECO:0007669"/>
    <property type="project" value="TreeGrafter"/>
</dbReference>
<feature type="compositionally biased region" description="Polar residues" evidence="1">
    <location>
        <begin position="248"/>
        <end position="257"/>
    </location>
</feature>
<reference evidence="4" key="1">
    <citation type="submission" date="2025-08" db="UniProtKB">
        <authorList>
            <consortium name="RefSeq"/>
        </authorList>
    </citation>
    <scope>IDENTIFICATION</scope>
    <source>
        <tissue evidence="4">Sperm</tissue>
    </source>
</reference>
<gene>
    <name evidence="4" type="primary">LOC116951581</name>
</gene>